<proteinExistence type="inferred from homology"/>
<evidence type="ECO:0000256" key="1">
    <source>
        <dbReference type="ARBA" id="ARBA00004604"/>
    </source>
</evidence>
<evidence type="ECO:0000256" key="12">
    <source>
        <dbReference type="PROSITE-ProRule" id="PRU00552"/>
    </source>
</evidence>
<accession>A0A9P1D7U6</accession>
<comment type="caution">
    <text evidence="17">The sequence shown here is derived from an EMBL/GenBank/DDBJ whole genome shotgun (WGS) entry which is preliminary data.</text>
</comment>
<evidence type="ECO:0000259" key="15">
    <source>
        <dbReference type="PROSITE" id="PS51194"/>
    </source>
</evidence>
<dbReference type="InterPro" id="IPR000629">
    <property type="entry name" value="RNA-helicase_DEAD-box_CS"/>
</dbReference>
<evidence type="ECO:0000313" key="18">
    <source>
        <dbReference type="EMBL" id="CAL4791480.1"/>
    </source>
</evidence>
<keyword evidence="10" id="KW-0539">Nucleus</keyword>
<dbReference type="PROSITE" id="PS51192">
    <property type="entry name" value="HELICASE_ATP_BIND_1"/>
    <property type="match status" value="1"/>
</dbReference>
<dbReference type="Pfam" id="PF00271">
    <property type="entry name" value="Helicase_C"/>
    <property type="match status" value="1"/>
</dbReference>
<evidence type="ECO:0000256" key="7">
    <source>
        <dbReference type="ARBA" id="ARBA00022801"/>
    </source>
</evidence>
<evidence type="ECO:0000256" key="10">
    <source>
        <dbReference type="ARBA" id="ARBA00023242"/>
    </source>
</evidence>
<dbReference type="EC" id="3.6.4.13" evidence="3"/>
<dbReference type="InterPro" id="IPR044742">
    <property type="entry name" value="DEAD/DEAH_RhlB"/>
</dbReference>
<dbReference type="InterPro" id="IPR014001">
    <property type="entry name" value="Helicase_ATP-bd"/>
</dbReference>
<dbReference type="Proteomes" id="UP001152797">
    <property type="component" value="Unassembled WGS sequence"/>
</dbReference>
<feature type="short sequence motif" description="Q motif" evidence="12">
    <location>
        <begin position="292"/>
        <end position="320"/>
    </location>
</feature>
<dbReference type="InterPro" id="IPR001650">
    <property type="entry name" value="Helicase_C-like"/>
</dbReference>
<protein>
    <recommendedName>
        <fullName evidence="3">RNA helicase</fullName>
        <ecNumber evidence="3">3.6.4.13</ecNumber>
    </recommendedName>
</protein>
<evidence type="ECO:0000256" key="9">
    <source>
        <dbReference type="ARBA" id="ARBA00022840"/>
    </source>
</evidence>
<feature type="domain" description="Helicase C-terminal" evidence="15">
    <location>
        <begin position="516"/>
        <end position="677"/>
    </location>
</feature>
<keyword evidence="5" id="KW-0698">rRNA processing</keyword>
<dbReference type="PROSITE" id="PS51194">
    <property type="entry name" value="HELICASE_CTER"/>
    <property type="match status" value="1"/>
</dbReference>
<comment type="subcellular location">
    <subcellularLocation>
        <location evidence="1">Nucleus</location>
        <location evidence="1">Nucleolus</location>
    </subcellularLocation>
</comment>
<evidence type="ECO:0000256" key="2">
    <source>
        <dbReference type="ARBA" id="ARBA00009334"/>
    </source>
</evidence>
<feature type="region of interest" description="Disordered" evidence="13">
    <location>
        <begin position="674"/>
        <end position="700"/>
    </location>
</feature>
<dbReference type="PROSITE" id="PS51195">
    <property type="entry name" value="Q_MOTIF"/>
    <property type="match status" value="1"/>
</dbReference>
<dbReference type="CDD" id="cd18787">
    <property type="entry name" value="SF2_C_DEAD"/>
    <property type="match status" value="1"/>
</dbReference>
<evidence type="ECO:0000313" key="17">
    <source>
        <dbReference type="EMBL" id="CAI4004168.1"/>
    </source>
</evidence>
<dbReference type="GO" id="GO:0003724">
    <property type="term" value="F:RNA helicase activity"/>
    <property type="evidence" value="ECO:0007669"/>
    <property type="project" value="UniProtKB-EC"/>
</dbReference>
<reference evidence="18 19" key="2">
    <citation type="submission" date="2024-05" db="EMBL/GenBank/DDBJ databases">
        <authorList>
            <person name="Chen Y."/>
            <person name="Shah S."/>
            <person name="Dougan E. K."/>
            <person name="Thang M."/>
            <person name="Chan C."/>
        </authorList>
    </citation>
    <scope>NUCLEOTIDE SEQUENCE [LARGE SCALE GENOMIC DNA]</scope>
</reference>
<dbReference type="PROSITE" id="PS00039">
    <property type="entry name" value="DEAD_ATP_HELICASE"/>
    <property type="match status" value="1"/>
</dbReference>
<evidence type="ECO:0000256" key="6">
    <source>
        <dbReference type="ARBA" id="ARBA00022741"/>
    </source>
</evidence>
<evidence type="ECO:0000259" key="14">
    <source>
        <dbReference type="PROSITE" id="PS51192"/>
    </source>
</evidence>
<dbReference type="SMART" id="SM00490">
    <property type="entry name" value="HELICc"/>
    <property type="match status" value="1"/>
</dbReference>
<evidence type="ECO:0000256" key="13">
    <source>
        <dbReference type="SAM" id="MobiDB-lite"/>
    </source>
</evidence>
<dbReference type="AlphaFoldDB" id="A0A9P1D7U6"/>
<evidence type="ECO:0000259" key="16">
    <source>
        <dbReference type="PROSITE" id="PS51195"/>
    </source>
</evidence>
<feature type="region of interest" description="Disordered" evidence="13">
    <location>
        <begin position="177"/>
        <end position="198"/>
    </location>
</feature>
<keyword evidence="6" id="KW-0547">Nucleotide-binding</keyword>
<dbReference type="OrthoDB" id="440662at2759"/>
<dbReference type="EMBL" id="CAMXCT030003380">
    <property type="protein sequence ID" value="CAL4791480.1"/>
    <property type="molecule type" value="Genomic_DNA"/>
</dbReference>
<dbReference type="GO" id="GO:0005524">
    <property type="term" value="F:ATP binding"/>
    <property type="evidence" value="ECO:0007669"/>
    <property type="project" value="UniProtKB-KW"/>
</dbReference>
<evidence type="ECO:0000256" key="4">
    <source>
        <dbReference type="ARBA" id="ARBA00022517"/>
    </source>
</evidence>
<keyword evidence="9" id="KW-0067">ATP-binding</keyword>
<comment type="similarity">
    <text evidence="2">Belongs to the DEAD box helicase family. DDX5/DBP2 subfamily.</text>
</comment>
<sequence length="1113" mass="121163">MTRAQLAAPGLRSSISLASDWSEYVGRNCYPGHGAVGLAEGYELQGSFAVEACKAECEKVSTCAGIVIAQQHVMGQGPCWRLASLTESVRDRSDRMLVKYALQHLAERGSVRIVEKPLQVNQAVLGEFGAFESDEFGTSSFQSQGSEGLFLAGPQHQGCASVGKFKWMLQDPLSLIGADSSDSEGEDGQGNAKKARLEPNETQGHVSFADLQHAGYQPVELLETERYLRDVAGQEERKPCTEGSSAPSAAETEIPTDPEPKDPPAPEPIPQAPAVKLRQDSRAPIPSALETFKDASMVLHSKLMEPLLEMGFEKPTPIQAFSMPIIAAGRDLIGISATGSGKTLAYLLPCFSRLLRATGPTRGRQWPWMLILGPTRELVAQIQKSSERFCRAGDALELEVIYGGGSKQQQLAGLRKKPTILAATPGRLLEFLEEDPPVLTLTQLRALVLDEADRLLGEGFEAQVRLILAQAASPSRQTLLFSATWPVAVQSFSSEVLKDPVEVRVGAMGSLSANPNVAQDVMILRDDGEKPSALAALLRGRRSVRAIVFVATKRGCQQLERSLRGRLPLSVDAIHGDRSQRDREAALQHFRSGAIQVLLATDVAGRGIDVKDVNLVVNYDMPRSAEDYVHRIGRTGRNNKGVAVSILTDNDQDAMSLIAKVIKDSGTRMPPELVKRLGPNGPPAPPTGPSESGGPVDPRMHWLEPWKGLDGNKYDKEDLLLLPKVSTERLKLAKTTGQDVASTRFGKVAYWNWNLAPQTDEVGGKKVPEYLTSDFLFTPEQWGAGEVTEKYLRPAGEVNFLDSNGQPCPAQMANILLGTNEPDIYGSCMGNMFGKCRSHCETPTDCPIARLDLTSAAEPNSRGECNCWQYSHATGAGFWPLAGCSASQPLPKMWEDLGCVDTVMNNWKKTARSAYSKGYKFLTTPLVAENMDYAKSFIEHACGCVNGQCSCQDASCGCPVYVGFHFYAYDCLPEGPGGYDTLQHRLDAVAKIMELYPFVKGAIINEVGMLNCASEDQNPICVPNSGQNPGKNQKDRSCPVTEQLPHGMASFIKKLFDHIKAARTKDGREVVKHVSWFNHDEDGGVYNLLLFGPDGRLNEAGEAYLSACEGWRR</sequence>
<evidence type="ECO:0000313" key="19">
    <source>
        <dbReference type="Proteomes" id="UP001152797"/>
    </source>
</evidence>
<keyword evidence="19" id="KW-1185">Reference proteome</keyword>
<organism evidence="17">
    <name type="scientific">Cladocopium goreaui</name>
    <dbReference type="NCBI Taxonomy" id="2562237"/>
    <lineage>
        <taxon>Eukaryota</taxon>
        <taxon>Sar</taxon>
        <taxon>Alveolata</taxon>
        <taxon>Dinophyceae</taxon>
        <taxon>Suessiales</taxon>
        <taxon>Symbiodiniaceae</taxon>
        <taxon>Cladocopium</taxon>
    </lineage>
</organism>
<evidence type="ECO:0000256" key="5">
    <source>
        <dbReference type="ARBA" id="ARBA00022552"/>
    </source>
</evidence>
<dbReference type="Pfam" id="PF00270">
    <property type="entry name" value="DEAD"/>
    <property type="match status" value="1"/>
</dbReference>
<dbReference type="GO" id="GO:0003676">
    <property type="term" value="F:nucleic acid binding"/>
    <property type="evidence" value="ECO:0007669"/>
    <property type="project" value="InterPro"/>
</dbReference>
<dbReference type="InterPro" id="IPR014014">
    <property type="entry name" value="RNA_helicase_DEAD_Q_motif"/>
</dbReference>
<evidence type="ECO:0000256" key="11">
    <source>
        <dbReference type="ARBA" id="ARBA00037449"/>
    </source>
</evidence>
<dbReference type="CDD" id="cd00268">
    <property type="entry name" value="DEADc"/>
    <property type="match status" value="1"/>
</dbReference>
<gene>
    <name evidence="17" type="ORF">C1SCF055_LOCUS29981</name>
</gene>
<dbReference type="EMBL" id="CAMXCT010003380">
    <property type="protein sequence ID" value="CAI4004168.1"/>
    <property type="molecule type" value="Genomic_DNA"/>
</dbReference>
<dbReference type="PANTHER" id="PTHR47958">
    <property type="entry name" value="ATP-DEPENDENT RNA HELICASE DBP3"/>
    <property type="match status" value="1"/>
</dbReference>
<comment type="function">
    <text evidence="11">ATP-dependent RNA helicase required for 60S ribosomal subunit synthesis. Involved in efficient pre-rRNA processing, predominantly at site A3, which is necessary for the normal formation of 25S and 5.8S rRNAs.</text>
</comment>
<dbReference type="EMBL" id="CAMXCT020003380">
    <property type="protein sequence ID" value="CAL1157543.1"/>
    <property type="molecule type" value="Genomic_DNA"/>
</dbReference>
<evidence type="ECO:0000256" key="8">
    <source>
        <dbReference type="ARBA" id="ARBA00022806"/>
    </source>
</evidence>
<feature type="domain" description="DEAD-box RNA helicase Q" evidence="16">
    <location>
        <begin position="292"/>
        <end position="320"/>
    </location>
</feature>
<reference evidence="17" key="1">
    <citation type="submission" date="2022-10" db="EMBL/GenBank/DDBJ databases">
        <authorList>
            <person name="Chen Y."/>
            <person name="Dougan E. K."/>
            <person name="Chan C."/>
            <person name="Rhodes N."/>
            <person name="Thang M."/>
        </authorList>
    </citation>
    <scope>NUCLEOTIDE SEQUENCE</scope>
</reference>
<feature type="region of interest" description="Disordered" evidence="13">
    <location>
        <begin position="233"/>
        <end position="271"/>
    </location>
</feature>
<dbReference type="SUPFAM" id="SSF52540">
    <property type="entry name" value="P-loop containing nucleoside triphosphate hydrolases"/>
    <property type="match status" value="1"/>
</dbReference>
<keyword evidence="4" id="KW-0690">Ribosome biogenesis</keyword>
<dbReference type="SMART" id="SM00487">
    <property type="entry name" value="DEXDc"/>
    <property type="match status" value="1"/>
</dbReference>
<feature type="domain" description="Helicase ATP-binding" evidence="14">
    <location>
        <begin position="323"/>
        <end position="503"/>
    </location>
</feature>
<dbReference type="GO" id="GO:0016787">
    <property type="term" value="F:hydrolase activity"/>
    <property type="evidence" value="ECO:0007669"/>
    <property type="project" value="UniProtKB-KW"/>
</dbReference>
<evidence type="ECO:0000256" key="3">
    <source>
        <dbReference type="ARBA" id="ARBA00012552"/>
    </source>
</evidence>
<keyword evidence="8" id="KW-0347">Helicase</keyword>
<name>A0A9P1D7U6_9DINO</name>
<dbReference type="InterPro" id="IPR011545">
    <property type="entry name" value="DEAD/DEAH_box_helicase_dom"/>
</dbReference>
<dbReference type="InterPro" id="IPR027417">
    <property type="entry name" value="P-loop_NTPase"/>
</dbReference>
<dbReference type="Gene3D" id="3.40.50.300">
    <property type="entry name" value="P-loop containing nucleotide triphosphate hydrolases"/>
    <property type="match status" value="2"/>
</dbReference>
<keyword evidence="7 18" id="KW-0378">Hydrolase</keyword>